<sequence>MRPPAHRPTLPLRHAMVKIKILPKPSELNVRRLIFHWTPFDGICQEPMRQGGPCFSHVTMYYYDSQNKMCQEFVYTGCDGNNNRFSSKEDCERECGEVDIEDTSNDVCSLPQAEGFCNDAIWRWYYDSSVTKCKPFKYTGCSGNKNNFESYLECVIKCQKE</sequence>
<evidence type="ECO:0000256" key="4">
    <source>
        <dbReference type="ARBA" id="ARBA00022729"/>
    </source>
</evidence>
<evidence type="ECO:0000259" key="7">
    <source>
        <dbReference type="PROSITE" id="PS50279"/>
    </source>
</evidence>
<dbReference type="AlphaFoldDB" id="A0A8X6XPU4"/>
<dbReference type="InterPro" id="IPR002223">
    <property type="entry name" value="Kunitz_BPTI"/>
</dbReference>
<evidence type="ECO:0000256" key="5">
    <source>
        <dbReference type="ARBA" id="ARBA00022900"/>
    </source>
</evidence>
<dbReference type="SUPFAM" id="SSF57362">
    <property type="entry name" value="BPTI-like"/>
    <property type="match status" value="2"/>
</dbReference>
<comment type="subcellular location">
    <subcellularLocation>
        <location evidence="1">Secreted</location>
    </subcellularLocation>
</comment>
<dbReference type="SMART" id="SM00131">
    <property type="entry name" value="KU"/>
    <property type="match status" value="2"/>
</dbReference>
<evidence type="ECO:0000256" key="2">
    <source>
        <dbReference type="ARBA" id="ARBA00022525"/>
    </source>
</evidence>
<name>A0A8X6XPU4_9ARAC</name>
<proteinExistence type="predicted"/>
<dbReference type="PANTHER" id="PTHR10083:SF374">
    <property type="entry name" value="BPTI_KUNITZ INHIBITOR DOMAIN-CONTAINING PROTEIN"/>
    <property type="match status" value="1"/>
</dbReference>
<dbReference type="InterPro" id="IPR020901">
    <property type="entry name" value="Prtase_inh_Kunz-CS"/>
</dbReference>
<dbReference type="PANTHER" id="PTHR10083">
    <property type="entry name" value="KUNITZ-TYPE PROTEASE INHIBITOR-RELATED"/>
    <property type="match status" value="1"/>
</dbReference>
<organism evidence="8 9">
    <name type="scientific">Trichonephila inaurata madagascariensis</name>
    <dbReference type="NCBI Taxonomy" id="2747483"/>
    <lineage>
        <taxon>Eukaryota</taxon>
        <taxon>Metazoa</taxon>
        <taxon>Ecdysozoa</taxon>
        <taxon>Arthropoda</taxon>
        <taxon>Chelicerata</taxon>
        <taxon>Arachnida</taxon>
        <taxon>Araneae</taxon>
        <taxon>Araneomorphae</taxon>
        <taxon>Entelegynae</taxon>
        <taxon>Araneoidea</taxon>
        <taxon>Nephilidae</taxon>
        <taxon>Trichonephila</taxon>
        <taxon>Trichonephila inaurata</taxon>
    </lineage>
</organism>
<keyword evidence="4" id="KW-0732">Signal</keyword>
<dbReference type="InterPro" id="IPR050098">
    <property type="entry name" value="TFPI/VKTCI-like"/>
</dbReference>
<comment type="caution">
    <text evidence="8">The sequence shown here is derived from an EMBL/GenBank/DDBJ whole genome shotgun (WGS) entry which is preliminary data.</text>
</comment>
<accession>A0A8X6XPU4</accession>
<reference evidence="8" key="1">
    <citation type="submission" date="2020-08" db="EMBL/GenBank/DDBJ databases">
        <title>Multicomponent nature underlies the extraordinary mechanical properties of spider dragline silk.</title>
        <authorList>
            <person name="Kono N."/>
            <person name="Nakamura H."/>
            <person name="Mori M."/>
            <person name="Yoshida Y."/>
            <person name="Ohtoshi R."/>
            <person name="Malay A.D."/>
            <person name="Moran D.A.P."/>
            <person name="Tomita M."/>
            <person name="Numata K."/>
            <person name="Arakawa K."/>
        </authorList>
    </citation>
    <scope>NUCLEOTIDE SEQUENCE</scope>
</reference>
<dbReference type="GO" id="GO:0005615">
    <property type="term" value="C:extracellular space"/>
    <property type="evidence" value="ECO:0007669"/>
    <property type="project" value="TreeGrafter"/>
</dbReference>
<dbReference type="PROSITE" id="PS50279">
    <property type="entry name" value="BPTI_KUNITZ_2"/>
    <property type="match status" value="2"/>
</dbReference>
<dbReference type="Proteomes" id="UP000886998">
    <property type="component" value="Unassembled WGS sequence"/>
</dbReference>
<dbReference type="PRINTS" id="PR00759">
    <property type="entry name" value="BASICPTASE"/>
</dbReference>
<keyword evidence="5" id="KW-0722">Serine protease inhibitor</keyword>
<dbReference type="Pfam" id="PF00014">
    <property type="entry name" value="Kunitz_BPTI"/>
    <property type="match status" value="2"/>
</dbReference>
<dbReference type="GO" id="GO:0004867">
    <property type="term" value="F:serine-type endopeptidase inhibitor activity"/>
    <property type="evidence" value="ECO:0007669"/>
    <property type="project" value="UniProtKB-KW"/>
</dbReference>
<dbReference type="FunFam" id="4.10.410.10:FF:000020">
    <property type="entry name" value="Collagen, type VI, alpha 3"/>
    <property type="match status" value="1"/>
</dbReference>
<dbReference type="PROSITE" id="PS00280">
    <property type="entry name" value="BPTI_KUNITZ_1"/>
    <property type="match status" value="2"/>
</dbReference>
<keyword evidence="6" id="KW-1015">Disulfide bond</keyword>
<protein>
    <submittedName>
        <fullName evidence="8">Papilin</fullName>
    </submittedName>
</protein>
<evidence type="ECO:0000256" key="1">
    <source>
        <dbReference type="ARBA" id="ARBA00004613"/>
    </source>
</evidence>
<dbReference type="Gene3D" id="4.10.410.10">
    <property type="entry name" value="Pancreatic trypsin inhibitor Kunitz domain"/>
    <property type="match status" value="2"/>
</dbReference>
<keyword evidence="3" id="KW-0646">Protease inhibitor</keyword>
<gene>
    <name evidence="8" type="primary">Ppn</name>
    <name evidence="8" type="ORF">TNIN_309461</name>
</gene>
<dbReference type="EMBL" id="BMAV01011823">
    <property type="protein sequence ID" value="GFY57952.1"/>
    <property type="molecule type" value="Genomic_DNA"/>
</dbReference>
<dbReference type="OrthoDB" id="4473401at2759"/>
<dbReference type="InterPro" id="IPR036880">
    <property type="entry name" value="Kunitz_BPTI_sf"/>
</dbReference>
<evidence type="ECO:0000256" key="3">
    <source>
        <dbReference type="ARBA" id="ARBA00022690"/>
    </source>
</evidence>
<keyword evidence="2" id="KW-0964">Secreted</keyword>
<feature type="domain" description="BPTI/Kunitz inhibitor" evidence="7">
    <location>
        <begin position="44"/>
        <end position="95"/>
    </location>
</feature>
<evidence type="ECO:0000313" key="8">
    <source>
        <dbReference type="EMBL" id="GFY57952.1"/>
    </source>
</evidence>
<dbReference type="CDD" id="cd00109">
    <property type="entry name" value="Kunitz-type"/>
    <property type="match status" value="2"/>
</dbReference>
<evidence type="ECO:0000313" key="9">
    <source>
        <dbReference type="Proteomes" id="UP000886998"/>
    </source>
</evidence>
<keyword evidence="9" id="KW-1185">Reference proteome</keyword>
<feature type="domain" description="BPTI/Kunitz inhibitor" evidence="7">
    <location>
        <begin position="108"/>
        <end position="158"/>
    </location>
</feature>
<evidence type="ECO:0000256" key="6">
    <source>
        <dbReference type="ARBA" id="ARBA00023157"/>
    </source>
</evidence>